<dbReference type="PANTHER" id="PTHR30055:SF151">
    <property type="entry name" value="TRANSCRIPTIONAL REGULATORY PROTEIN"/>
    <property type="match status" value="1"/>
</dbReference>
<dbReference type="Proteomes" id="UP000662939">
    <property type="component" value="Chromosome"/>
</dbReference>
<reference evidence="7" key="1">
    <citation type="submission" date="2021-02" db="EMBL/GenBank/DDBJ databases">
        <title>Natronoglycomyces albus gen. nov., sp. nov, a haloalkaliphilic actinobacterium from a soda solonchak soil.</title>
        <authorList>
            <person name="Sorokin D.Y."/>
            <person name="Khijniak T.V."/>
            <person name="Zakharycheva A.P."/>
            <person name="Boueva O.V."/>
            <person name="Ariskina E.V."/>
            <person name="Hahnke R.L."/>
            <person name="Bunk B."/>
            <person name="Sproer C."/>
            <person name="Schumann P."/>
            <person name="Evtushenko L.I."/>
            <person name="Kublanov I.V."/>
        </authorList>
    </citation>
    <scope>NUCLEOTIDE SEQUENCE</scope>
    <source>
        <strain evidence="7">DSM 106290</strain>
    </source>
</reference>
<dbReference type="PROSITE" id="PS50977">
    <property type="entry name" value="HTH_TETR_2"/>
    <property type="match status" value="1"/>
</dbReference>
<dbReference type="Gene3D" id="1.10.357.10">
    <property type="entry name" value="Tetracycline Repressor, domain 2"/>
    <property type="match status" value="1"/>
</dbReference>
<dbReference type="SUPFAM" id="SSF48498">
    <property type="entry name" value="Tetracyclin repressor-like, C-terminal domain"/>
    <property type="match status" value="1"/>
</dbReference>
<dbReference type="Pfam" id="PF00440">
    <property type="entry name" value="TetR_N"/>
    <property type="match status" value="1"/>
</dbReference>
<organism evidence="7 8">
    <name type="scientific">Natronoglycomyces albus</name>
    <dbReference type="NCBI Taxonomy" id="2811108"/>
    <lineage>
        <taxon>Bacteria</taxon>
        <taxon>Bacillati</taxon>
        <taxon>Actinomycetota</taxon>
        <taxon>Actinomycetes</taxon>
        <taxon>Glycomycetales</taxon>
        <taxon>Glycomycetaceae</taxon>
        <taxon>Natronoglycomyces</taxon>
    </lineage>
</organism>
<dbReference type="InterPro" id="IPR036271">
    <property type="entry name" value="Tet_transcr_reg_TetR-rel_C_sf"/>
</dbReference>
<dbReference type="AlphaFoldDB" id="A0A895XNW0"/>
<dbReference type="GO" id="GO:0003700">
    <property type="term" value="F:DNA-binding transcription factor activity"/>
    <property type="evidence" value="ECO:0007669"/>
    <property type="project" value="InterPro"/>
</dbReference>
<evidence type="ECO:0000313" key="8">
    <source>
        <dbReference type="Proteomes" id="UP000662939"/>
    </source>
</evidence>
<sequence length="315" mass="34540">MDRTEEAPFRQIAAELRRRITNGTLGTGQRVPSTRQVAKEFAVALATAAKALDVLRQEGLIVTRPRSGSVVAAPPRSPQAAHNPAASELNRNLIVGHAIDIADTAGLPAVSMRAVAGRCGVSPMSLYRHFDSKEELILSMADTAYGTIDVPNQVAQPWRSRIEELASELWRIHARHPWLSHMHPVTRPTPVPSLLAIGDHMLAALNELALPPAVRFDVYVLIHGHITGVAANREKEDIAISHTGVSHEEWADLRYQPTMRSDDARLRYPALVGMFGPSGQLEDGYDLDLDRLFTVGLRLLLDGIETLSANYEQPS</sequence>
<dbReference type="Gene3D" id="1.10.10.10">
    <property type="entry name" value="Winged helix-like DNA-binding domain superfamily/Winged helix DNA-binding domain"/>
    <property type="match status" value="1"/>
</dbReference>
<dbReference type="InterPro" id="IPR004111">
    <property type="entry name" value="Repressor_TetR_C"/>
</dbReference>
<dbReference type="InterPro" id="IPR001647">
    <property type="entry name" value="HTH_TetR"/>
</dbReference>
<evidence type="ECO:0000256" key="3">
    <source>
        <dbReference type="ARBA" id="ARBA00023163"/>
    </source>
</evidence>
<dbReference type="RefSeq" id="WP_213170186.1">
    <property type="nucleotide sequence ID" value="NZ_CP070496.1"/>
</dbReference>
<dbReference type="SMART" id="SM00345">
    <property type="entry name" value="HTH_GNTR"/>
    <property type="match status" value="1"/>
</dbReference>
<keyword evidence="2 4" id="KW-0238">DNA-binding</keyword>
<keyword evidence="1" id="KW-0805">Transcription regulation</keyword>
<dbReference type="Pfam" id="PF02909">
    <property type="entry name" value="TetR_C_1"/>
    <property type="match status" value="1"/>
</dbReference>
<keyword evidence="8" id="KW-1185">Reference proteome</keyword>
<keyword evidence="3" id="KW-0804">Transcription</keyword>
<accession>A0A895XNW0</accession>
<dbReference type="KEGG" id="nav:JQS30_10215"/>
<dbReference type="EMBL" id="CP070496">
    <property type="protein sequence ID" value="QSB04186.1"/>
    <property type="molecule type" value="Genomic_DNA"/>
</dbReference>
<evidence type="ECO:0000259" key="5">
    <source>
        <dbReference type="PROSITE" id="PS50949"/>
    </source>
</evidence>
<dbReference type="PANTHER" id="PTHR30055">
    <property type="entry name" value="HTH-TYPE TRANSCRIPTIONAL REGULATOR RUTR"/>
    <property type="match status" value="1"/>
</dbReference>
<dbReference type="PROSITE" id="PS50949">
    <property type="entry name" value="HTH_GNTR"/>
    <property type="match status" value="1"/>
</dbReference>
<dbReference type="InterPro" id="IPR000524">
    <property type="entry name" value="Tscrpt_reg_HTH_GntR"/>
</dbReference>
<evidence type="ECO:0000259" key="6">
    <source>
        <dbReference type="PROSITE" id="PS50977"/>
    </source>
</evidence>
<evidence type="ECO:0000256" key="4">
    <source>
        <dbReference type="PROSITE-ProRule" id="PRU00335"/>
    </source>
</evidence>
<proteinExistence type="predicted"/>
<dbReference type="InterPro" id="IPR036390">
    <property type="entry name" value="WH_DNA-bd_sf"/>
</dbReference>
<dbReference type="InterPro" id="IPR050109">
    <property type="entry name" value="HTH-type_TetR-like_transc_reg"/>
</dbReference>
<evidence type="ECO:0000256" key="1">
    <source>
        <dbReference type="ARBA" id="ARBA00023015"/>
    </source>
</evidence>
<dbReference type="SUPFAM" id="SSF46785">
    <property type="entry name" value="Winged helix' DNA-binding domain"/>
    <property type="match status" value="1"/>
</dbReference>
<gene>
    <name evidence="7" type="ORF">JQS30_10215</name>
</gene>
<feature type="domain" description="HTH gntR-type" evidence="5">
    <location>
        <begin position="6"/>
        <end position="74"/>
    </location>
</feature>
<dbReference type="SUPFAM" id="SSF46689">
    <property type="entry name" value="Homeodomain-like"/>
    <property type="match status" value="1"/>
</dbReference>
<dbReference type="GO" id="GO:0000976">
    <property type="term" value="F:transcription cis-regulatory region binding"/>
    <property type="evidence" value="ECO:0007669"/>
    <property type="project" value="TreeGrafter"/>
</dbReference>
<feature type="domain" description="HTH tetR-type" evidence="6">
    <location>
        <begin position="88"/>
        <end position="148"/>
    </location>
</feature>
<dbReference type="InterPro" id="IPR036388">
    <property type="entry name" value="WH-like_DNA-bd_sf"/>
</dbReference>
<dbReference type="InterPro" id="IPR009057">
    <property type="entry name" value="Homeodomain-like_sf"/>
</dbReference>
<dbReference type="Gene3D" id="1.10.10.60">
    <property type="entry name" value="Homeodomain-like"/>
    <property type="match status" value="1"/>
</dbReference>
<evidence type="ECO:0000256" key="2">
    <source>
        <dbReference type="ARBA" id="ARBA00023125"/>
    </source>
</evidence>
<evidence type="ECO:0000313" key="7">
    <source>
        <dbReference type="EMBL" id="QSB04186.1"/>
    </source>
</evidence>
<dbReference type="PRINTS" id="PR00455">
    <property type="entry name" value="HTHTETR"/>
</dbReference>
<feature type="DNA-binding region" description="H-T-H motif" evidence="4">
    <location>
        <begin position="111"/>
        <end position="130"/>
    </location>
</feature>
<protein>
    <submittedName>
        <fullName evidence="7">GntR family transcriptional regulator</fullName>
    </submittedName>
</protein>
<dbReference type="Pfam" id="PF00392">
    <property type="entry name" value="GntR"/>
    <property type="match status" value="1"/>
</dbReference>
<name>A0A895XNW0_9ACTN</name>
<dbReference type="GO" id="GO:0045892">
    <property type="term" value="P:negative regulation of DNA-templated transcription"/>
    <property type="evidence" value="ECO:0007669"/>
    <property type="project" value="InterPro"/>
</dbReference>